<dbReference type="Proteomes" id="UP000567885">
    <property type="component" value="Unassembled WGS sequence"/>
</dbReference>
<dbReference type="OrthoDB" id="5093918at2759"/>
<accession>A0A8H5TKC6</accession>
<name>A0A8H5TKC6_FUSHE</name>
<reference evidence="1 2" key="1">
    <citation type="submission" date="2020-05" db="EMBL/GenBank/DDBJ databases">
        <title>Identification and distribution of gene clusters putatively required for synthesis of sphingolipid metabolism inhibitors in phylogenetically diverse species of the filamentous fungus Fusarium.</title>
        <authorList>
            <person name="Kim H.-S."/>
            <person name="Busman M."/>
            <person name="Brown D.W."/>
            <person name="Divon H."/>
            <person name="Uhlig S."/>
            <person name="Proctor R.H."/>
        </authorList>
    </citation>
    <scope>NUCLEOTIDE SEQUENCE [LARGE SCALE GENOMIC DNA]</scope>
    <source>
        <strain evidence="1 2">NRRL 20693</strain>
    </source>
</reference>
<dbReference type="AlphaFoldDB" id="A0A8H5TKC6"/>
<organism evidence="1 2">
    <name type="scientific">Fusarium heterosporum</name>
    <dbReference type="NCBI Taxonomy" id="42747"/>
    <lineage>
        <taxon>Eukaryota</taxon>
        <taxon>Fungi</taxon>
        <taxon>Dikarya</taxon>
        <taxon>Ascomycota</taxon>
        <taxon>Pezizomycotina</taxon>
        <taxon>Sordariomycetes</taxon>
        <taxon>Hypocreomycetidae</taxon>
        <taxon>Hypocreales</taxon>
        <taxon>Nectriaceae</taxon>
        <taxon>Fusarium</taxon>
        <taxon>Fusarium heterosporum species complex</taxon>
    </lineage>
</organism>
<evidence type="ECO:0000313" key="2">
    <source>
        <dbReference type="Proteomes" id="UP000567885"/>
    </source>
</evidence>
<protein>
    <submittedName>
        <fullName evidence="1">Uncharacterized protein</fullName>
    </submittedName>
</protein>
<sequence>MAVSFRHPQQYVDVTLQNQTNYITEVKVETVKNATQGLLINSNLPKAMSHCRETVTLTGDPVTVRVDVDVISLEEIIPITNVTIYKTSIVTANATEQCFLETPTLQPGPPRSVRPCESATILSLSPAANTEGAVSVDQSTE</sequence>
<gene>
    <name evidence="1" type="ORF">FHETE_4131</name>
</gene>
<proteinExistence type="predicted"/>
<comment type="caution">
    <text evidence="1">The sequence shown here is derived from an EMBL/GenBank/DDBJ whole genome shotgun (WGS) entry which is preliminary data.</text>
</comment>
<dbReference type="EMBL" id="JAAGWQ010000067">
    <property type="protein sequence ID" value="KAF5671421.1"/>
    <property type="molecule type" value="Genomic_DNA"/>
</dbReference>
<keyword evidence="2" id="KW-1185">Reference proteome</keyword>
<evidence type="ECO:0000313" key="1">
    <source>
        <dbReference type="EMBL" id="KAF5671421.1"/>
    </source>
</evidence>